<reference evidence="2 3" key="1">
    <citation type="submission" date="2020-08" db="EMBL/GenBank/DDBJ databases">
        <title>Aphidius gifuensis genome sequencing and assembly.</title>
        <authorList>
            <person name="Du Z."/>
        </authorList>
    </citation>
    <scope>NUCLEOTIDE SEQUENCE [LARGE SCALE GENOMIC DNA]</scope>
    <source>
        <strain evidence="2">YNYX2018</strain>
        <tissue evidence="2">Adults</tissue>
    </source>
</reference>
<evidence type="ECO:0000313" key="2">
    <source>
        <dbReference type="EMBL" id="KAF7991973.1"/>
    </source>
</evidence>
<name>A0A834XT30_APHGI</name>
<feature type="compositionally biased region" description="Polar residues" evidence="1">
    <location>
        <begin position="88"/>
        <end position="98"/>
    </location>
</feature>
<feature type="region of interest" description="Disordered" evidence="1">
    <location>
        <begin position="340"/>
        <end position="444"/>
    </location>
</feature>
<sequence>MTEYTPVGKNNKNILTSTPSPNDLSHKLSWSSELSSIKKSISDKQAARFIKYIRQEDIENDSSTLHPSSTDSPQDDNNFKQHHYGSGDSDQSEASGTSYSFDRQIIITRKYNENKSKRKRRYVGMSTCLPDDFDQQQQKHHQESHEGDKNSETLVTNHISDDEITLNKESNKRKYKKIRRVSSPRREISPPKNIPECLSPINVYHKIKIDLMFEKINALKNKNKKSLIKHKKKETKFNKKLSGNGLLGFLSKNGLYREPISEIALNKVIKEYQGRYKNSGQRQKRLNLKKKNEILKKKIREAYDGSDDSASELFDAFVEKNPNYFHQEKKNTRQVILKTADSNNTTELSEASQSDEETNEASEASNVSLDSSKNRVTSSNTTQSDAGTLNSSTGISTSRKEQSSSPDPSQSLSQVDEMTTSHQHQIIQHEKSESCVDKSENHHSKSLPTIRSVAIVNMILHNFKKQQASTN</sequence>
<feature type="region of interest" description="Disordered" evidence="1">
    <location>
        <begin position="1"/>
        <end position="27"/>
    </location>
</feature>
<keyword evidence="3" id="KW-1185">Reference proteome</keyword>
<dbReference type="AlphaFoldDB" id="A0A834XT30"/>
<dbReference type="Proteomes" id="UP000639338">
    <property type="component" value="Unassembled WGS sequence"/>
</dbReference>
<feature type="compositionally biased region" description="Polar residues" evidence="1">
    <location>
        <begin position="8"/>
        <end position="23"/>
    </location>
</feature>
<gene>
    <name evidence="2" type="ORF">HCN44_010774</name>
</gene>
<proteinExistence type="predicted"/>
<dbReference type="EMBL" id="JACMRX010000004">
    <property type="protein sequence ID" value="KAF7991973.1"/>
    <property type="molecule type" value="Genomic_DNA"/>
</dbReference>
<feature type="compositionally biased region" description="Basic and acidic residues" evidence="1">
    <location>
        <begin position="140"/>
        <end position="151"/>
    </location>
</feature>
<feature type="region of interest" description="Disordered" evidence="1">
    <location>
        <begin position="56"/>
        <end position="98"/>
    </location>
</feature>
<feature type="compositionally biased region" description="Basic and acidic residues" evidence="1">
    <location>
        <begin position="427"/>
        <end position="443"/>
    </location>
</feature>
<feature type="region of interest" description="Disordered" evidence="1">
    <location>
        <begin position="128"/>
        <end position="170"/>
    </location>
</feature>
<protein>
    <submittedName>
        <fullName evidence="2">Uncharacterized protein</fullName>
    </submittedName>
</protein>
<feature type="compositionally biased region" description="Low complexity" evidence="1">
    <location>
        <begin position="403"/>
        <end position="414"/>
    </location>
</feature>
<feature type="compositionally biased region" description="Basic and acidic residues" evidence="1">
    <location>
        <begin position="159"/>
        <end position="170"/>
    </location>
</feature>
<comment type="caution">
    <text evidence="2">The sequence shown here is derived from an EMBL/GenBank/DDBJ whole genome shotgun (WGS) entry which is preliminary data.</text>
</comment>
<evidence type="ECO:0000313" key="3">
    <source>
        <dbReference type="Proteomes" id="UP000639338"/>
    </source>
</evidence>
<feature type="compositionally biased region" description="Polar residues" evidence="1">
    <location>
        <begin position="340"/>
        <end position="352"/>
    </location>
</feature>
<organism evidence="2 3">
    <name type="scientific">Aphidius gifuensis</name>
    <name type="common">Parasitoid wasp</name>
    <dbReference type="NCBI Taxonomy" id="684658"/>
    <lineage>
        <taxon>Eukaryota</taxon>
        <taxon>Metazoa</taxon>
        <taxon>Ecdysozoa</taxon>
        <taxon>Arthropoda</taxon>
        <taxon>Hexapoda</taxon>
        <taxon>Insecta</taxon>
        <taxon>Pterygota</taxon>
        <taxon>Neoptera</taxon>
        <taxon>Endopterygota</taxon>
        <taxon>Hymenoptera</taxon>
        <taxon>Apocrita</taxon>
        <taxon>Ichneumonoidea</taxon>
        <taxon>Braconidae</taxon>
        <taxon>Aphidiinae</taxon>
        <taxon>Aphidius</taxon>
    </lineage>
</organism>
<evidence type="ECO:0000256" key="1">
    <source>
        <dbReference type="SAM" id="MobiDB-lite"/>
    </source>
</evidence>
<feature type="compositionally biased region" description="Polar residues" evidence="1">
    <location>
        <begin position="61"/>
        <end position="76"/>
    </location>
</feature>
<accession>A0A834XT30</accession>
<feature type="compositionally biased region" description="Polar residues" evidence="1">
    <location>
        <begin position="416"/>
        <end position="426"/>
    </location>
</feature>
<feature type="compositionally biased region" description="Polar residues" evidence="1">
    <location>
        <begin position="361"/>
        <end position="397"/>
    </location>
</feature>